<organism evidence="3 4">
    <name type="scientific">Oryza sativa subsp. indica</name>
    <name type="common">Rice</name>
    <dbReference type="NCBI Taxonomy" id="39946"/>
    <lineage>
        <taxon>Eukaryota</taxon>
        <taxon>Viridiplantae</taxon>
        <taxon>Streptophyta</taxon>
        <taxon>Embryophyta</taxon>
        <taxon>Tracheophyta</taxon>
        <taxon>Spermatophyta</taxon>
        <taxon>Magnoliopsida</taxon>
        <taxon>Liliopsida</taxon>
        <taxon>Poales</taxon>
        <taxon>Poaceae</taxon>
        <taxon>BOP clade</taxon>
        <taxon>Oryzoideae</taxon>
        <taxon>Oryzeae</taxon>
        <taxon>Oryzinae</taxon>
        <taxon>Oryza</taxon>
        <taxon>Oryza sativa</taxon>
    </lineage>
</organism>
<keyword evidence="2" id="KW-0472">Membrane</keyword>
<feature type="transmembrane region" description="Helical" evidence="2">
    <location>
        <begin position="59"/>
        <end position="88"/>
    </location>
</feature>
<evidence type="ECO:0000313" key="4">
    <source>
        <dbReference type="Proteomes" id="UP000007015"/>
    </source>
</evidence>
<protein>
    <submittedName>
        <fullName evidence="3">Uncharacterized protein</fullName>
    </submittedName>
</protein>
<dbReference type="HOGENOM" id="CLU_2241064_0_0_1"/>
<dbReference type="AlphaFoldDB" id="A2XKP9"/>
<keyword evidence="4" id="KW-1185">Reference proteome</keyword>
<sequence length="105" mass="11633">MTRPARIDPHRRDTERPPCLDRPSYLPCGSHDRVDATPLSLRRKVRGAAAAGQRAAVRWWLLSLAATGATITAPATLLAVALHVVLLLRLRPRFLFRRALPPLQG</sequence>
<gene>
    <name evidence="3" type="ORF">OsI_13033</name>
</gene>
<keyword evidence="2" id="KW-1133">Transmembrane helix</keyword>
<name>A2XKP9_ORYSI</name>
<proteinExistence type="predicted"/>
<evidence type="ECO:0000313" key="3">
    <source>
        <dbReference type="EMBL" id="EAY91409.1"/>
    </source>
</evidence>
<evidence type="ECO:0000256" key="1">
    <source>
        <dbReference type="SAM" id="MobiDB-lite"/>
    </source>
</evidence>
<reference evidence="3 4" key="1">
    <citation type="journal article" date="2005" name="PLoS Biol.">
        <title>The genomes of Oryza sativa: a history of duplications.</title>
        <authorList>
            <person name="Yu J."/>
            <person name="Wang J."/>
            <person name="Lin W."/>
            <person name="Li S."/>
            <person name="Li H."/>
            <person name="Zhou J."/>
            <person name="Ni P."/>
            <person name="Dong W."/>
            <person name="Hu S."/>
            <person name="Zeng C."/>
            <person name="Zhang J."/>
            <person name="Zhang Y."/>
            <person name="Li R."/>
            <person name="Xu Z."/>
            <person name="Li S."/>
            <person name="Li X."/>
            <person name="Zheng H."/>
            <person name="Cong L."/>
            <person name="Lin L."/>
            <person name="Yin J."/>
            <person name="Geng J."/>
            <person name="Li G."/>
            <person name="Shi J."/>
            <person name="Liu J."/>
            <person name="Lv H."/>
            <person name="Li J."/>
            <person name="Wang J."/>
            <person name="Deng Y."/>
            <person name="Ran L."/>
            <person name="Shi X."/>
            <person name="Wang X."/>
            <person name="Wu Q."/>
            <person name="Li C."/>
            <person name="Ren X."/>
            <person name="Wang J."/>
            <person name="Wang X."/>
            <person name="Li D."/>
            <person name="Liu D."/>
            <person name="Zhang X."/>
            <person name="Ji Z."/>
            <person name="Zhao W."/>
            <person name="Sun Y."/>
            <person name="Zhang Z."/>
            <person name="Bao J."/>
            <person name="Han Y."/>
            <person name="Dong L."/>
            <person name="Ji J."/>
            <person name="Chen P."/>
            <person name="Wu S."/>
            <person name="Liu J."/>
            <person name="Xiao Y."/>
            <person name="Bu D."/>
            <person name="Tan J."/>
            <person name="Yang L."/>
            <person name="Ye C."/>
            <person name="Zhang J."/>
            <person name="Xu J."/>
            <person name="Zhou Y."/>
            <person name="Yu Y."/>
            <person name="Zhang B."/>
            <person name="Zhuang S."/>
            <person name="Wei H."/>
            <person name="Liu B."/>
            <person name="Lei M."/>
            <person name="Yu H."/>
            <person name="Li Y."/>
            <person name="Xu H."/>
            <person name="Wei S."/>
            <person name="He X."/>
            <person name="Fang L."/>
            <person name="Zhang Z."/>
            <person name="Zhang Y."/>
            <person name="Huang X."/>
            <person name="Su Z."/>
            <person name="Tong W."/>
            <person name="Li J."/>
            <person name="Tong Z."/>
            <person name="Li S."/>
            <person name="Ye J."/>
            <person name="Wang L."/>
            <person name="Fang L."/>
            <person name="Lei T."/>
            <person name="Chen C."/>
            <person name="Chen H."/>
            <person name="Xu Z."/>
            <person name="Li H."/>
            <person name="Huang H."/>
            <person name="Zhang F."/>
            <person name="Xu H."/>
            <person name="Li N."/>
            <person name="Zhao C."/>
            <person name="Li S."/>
            <person name="Dong L."/>
            <person name="Huang Y."/>
            <person name="Li L."/>
            <person name="Xi Y."/>
            <person name="Qi Q."/>
            <person name="Li W."/>
            <person name="Zhang B."/>
            <person name="Hu W."/>
            <person name="Zhang Y."/>
            <person name="Tian X."/>
            <person name="Jiao Y."/>
            <person name="Liang X."/>
            <person name="Jin J."/>
            <person name="Gao L."/>
            <person name="Zheng W."/>
            <person name="Hao B."/>
            <person name="Liu S."/>
            <person name="Wang W."/>
            <person name="Yuan L."/>
            <person name="Cao M."/>
            <person name="McDermott J."/>
            <person name="Samudrala R."/>
            <person name="Wang J."/>
            <person name="Wong G.K."/>
            <person name="Yang H."/>
        </authorList>
    </citation>
    <scope>NUCLEOTIDE SEQUENCE [LARGE SCALE GENOMIC DNA]</scope>
    <source>
        <strain evidence="4">cv. 93-11</strain>
    </source>
</reference>
<dbReference type="Proteomes" id="UP000007015">
    <property type="component" value="Chromosome 3"/>
</dbReference>
<dbReference type="EMBL" id="CM000128">
    <property type="protein sequence ID" value="EAY91409.1"/>
    <property type="molecule type" value="Genomic_DNA"/>
</dbReference>
<keyword evidence="2" id="KW-0812">Transmembrane</keyword>
<feature type="region of interest" description="Disordered" evidence="1">
    <location>
        <begin position="1"/>
        <end position="25"/>
    </location>
</feature>
<accession>A2XKP9</accession>
<dbReference type="Gramene" id="BGIOSGA013337-TA">
    <property type="protein sequence ID" value="BGIOSGA013337-PA"/>
    <property type="gene ID" value="BGIOSGA013337"/>
</dbReference>
<feature type="compositionally biased region" description="Basic and acidic residues" evidence="1">
    <location>
        <begin position="1"/>
        <end position="19"/>
    </location>
</feature>
<evidence type="ECO:0000256" key="2">
    <source>
        <dbReference type="SAM" id="Phobius"/>
    </source>
</evidence>